<comment type="caution">
    <text evidence="2">The sequence shown here is derived from an EMBL/GenBank/DDBJ whole genome shotgun (WGS) entry which is preliminary data.</text>
</comment>
<organism evidence="2 3">
    <name type="scientific">Pelagicoccus mobilis</name>
    <dbReference type="NCBI Taxonomy" id="415221"/>
    <lineage>
        <taxon>Bacteria</taxon>
        <taxon>Pseudomonadati</taxon>
        <taxon>Verrucomicrobiota</taxon>
        <taxon>Opitutia</taxon>
        <taxon>Puniceicoccales</taxon>
        <taxon>Pelagicoccaceae</taxon>
        <taxon>Pelagicoccus</taxon>
    </lineage>
</organism>
<keyword evidence="3" id="KW-1185">Reference proteome</keyword>
<sequence>MAKPPQQTLLPLSLAATICWLFALHFPLAEVEKFGLSNSARLLDIGSTFRSNQQELLGLVAELFLLVFPSLIILLLPIASAPPRTKFRGLAIRILRFARTWAMPEVFALSILVAFIKIGSLANSRVAPGFYFLLACVILLTYVMQKLQLKDAPHWKNRKTAISYIVAASALLIPALTLPITIIASPGGTTQSTLLGGIAELAIHGSWGIAAVVFIASILIPIGKLGSLCWLLTLSPQKSSSPFARKTYRFIDFVGRWSMLDIFLIGFLATLIDFGPLSSIKPGPAAPAFAAAVILTVIAVERFELPSPQSR</sequence>
<feature type="transmembrane region" description="Helical" evidence="1">
    <location>
        <begin position="126"/>
        <end position="143"/>
    </location>
</feature>
<name>A0A934RST1_9BACT</name>
<gene>
    <name evidence="2" type="ORF">JIN87_08605</name>
</gene>
<dbReference type="EMBL" id="JAENIL010000013">
    <property type="protein sequence ID" value="MBK1876925.1"/>
    <property type="molecule type" value="Genomic_DNA"/>
</dbReference>
<dbReference type="RefSeq" id="WP_200355141.1">
    <property type="nucleotide sequence ID" value="NZ_JAENIL010000013.1"/>
</dbReference>
<evidence type="ECO:0000313" key="2">
    <source>
        <dbReference type="EMBL" id="MBK1876925.1"/>
    </source>
</evidence>
<keyword evidence="1" id="KW-0472">Membrane</keyword>
<feature type="transmembrane region" description="Helical" evidence="1">
    <location>
        <begin position="207"/>
        <end position="232"/>
    </location>
</feature>
<feature type="transmembrane region" description="Helical" evidence="1">
    <location>
        <begin position="100"/>
        <end position="120"/>
    </location>
</feature>
<dbReference type="InterPro" id="IPR007498">
    <property type="entry name" value="PqiA-like"/>
</dbReference>
<evidence type="ECO:0000313" key="3">
    <source>
        <dbReference type="Proteomes" id="UP000617628"/>
    </source>
</evidence>
<protein>
    <submittedName>
        <fullName evidence="2">Paraquat-inducible protein A</fullName>
    </submittedName>
</protein>
<feature type="transmembrane region" description="Helical" evidence="1">
    <location>
        <begin position="253"/>
        <end position="272"/>
    </location>
</feature>
<feature type="transmembrane region" description="Helical" evidence="1">
    <location>
        <begin position="164"/>
        <end position="187"/>
    </location>
</feature>
<dbReference type="AlphaFoldDB" id="A0A934RST1"/>
<accession>A0A934RST1</accession>
<feature type="transmembrane region" description="Helical" evidence="1">
    <location>
        <begin position="56"/>
        <end position="79"/>
    </location>
</feature>
<dbReference type="Pfam" id="PF04403">
    <property type="entry name" value="PqiA"/>
    <property type="match status" value="2"/>
</dbReference>
<keyword evidence="1" id="KW-1133">Transmembrane helix</keyword>
<evidence type="ECO:0000256" key="1">
    <source>
        <dbReference type="SAM" id="Phobius"/>
    </source>
</evidence>
<feature type="transmembrane region" description="Helical" evidence="1">
    <location>
        <begin position="284"/>
        <end position="303"/>
    </location>
</feature>
<reference evidence="2" key="1">
    <citation type="submission" date="2021-01" db="EMBL/GenBank/DDBJ databases">
        <title>Modified the classification status of verrucomicrobia.</title>
        <authorList>
            <person name="Feng X."/>
        </authorList>
    </citation>
    <scope>NUCLEOTIDE SEQUENCE</scope>
    <source>
        <strain evidence="2">KCTC 13126</strain>
    </source>
</reference>
<proteinExistence type="predicted"/>
<dbReference type="Proteomes" id="UP000617628">
    <property type="component" value="Unassembled WGS sequence"/>
</dbReference>
<keyword evidence="1" id="KW-0812">Transmembrane</keyword>